<proteinExistence type="predicted"/>
<evidence type="ECO:0000313" key="2">
    <source>
        <dbReference type="Proteomes" id="UP000334990"/>
    </source>
</evidence>
<evidence type="ECO:0000313" key="1">
    <source>
        <dbReference type="EMBL" id="GES02436.1"/>
    </source>
</evidence>
<dbReference type="EMBL" id="BLAD01000058">
    <property type="protein sequence ID" value="GES02436.1"/>
    <property type="molecule type" value="Genomic_DNA"/>
</dbReference>
<organism evidence="1 2">
    <name type="scientific">Acrocarpospora corrugata</name>
    <dbReference type="NCBI Taxonomy" id="35763"/>
    <lineage>
        <taxon>Bacteria</taxon>
        <taxon>Bacillati</taxon>
        <taxon>Actinomycetota</taxon>
        <taxon>Actinomycetes</taxon>
        <taxon>Streptosporangiales</taxon>
        <taxon>Streptosporangiaceae</taxon>
        <taxon>Acrocarpospora</taxon>
    </lineage>
</organism>
<reference evidence="1 2" key="1">
    <citation type="submission" date="2019-10" db="EMBL/GenBank/DDBJ databases">
        <title>Whole genome shotgun sequence of Acrocarpospora corrugata NBRC 13972.</title>
        <authorList>
            <person name="Ichikawa N."/>
            <person name="Kimura A."/>
            <person name="Kitahashi Y."/>
            <person name="Komaki H."/>
            <person name="Oguchi A."/>
        </authorList>
    </citation>
    <scope>NUCLEOTIDE SEQUENCE [LARGE SCALE GENOMIC DNA]</scope>
    <source>
        <strain evidence="1 2">NBRC 13972</strain>
    </source>
</reference>
<keyword evidence="2" id="KW-1185">Reference proteome</keyword>
<protein>
    <submittedName>
        <fullName evidence="1">Uncharacterized protein</fullName>
    </submittedName>
</protein>
<sequence length="142" mass="16010">MPFIGELERQVSRAVRGEQDRLKRQPLPGRTGVCAVRPALRTWPAGGRAHQKRMHCLEEERRDLANIAMLNCVLGCNALHEHGYIAVGHGGQILISDAALTSAGLARHIGQFLKGRTAPWWNQTREPYFAWHRIRTFKADIP</sequence>
<dbReference type="Proteomes" id="UP000334990">
    <property type="component" value="Unassembled WGS sequence"/>
</dbReference>
<comment type="caution">
    <text evidence="1">The sequence shown here is derived from an EMBL/GenBank/DDBJ whole genome shotgun (WGS) entry which is preliminary data.</text>
</comment>
<dbReference type="AlphaFoldDB" id="A0A5M3W136"/>
<accession>A0A5M3W136</accession>
<gene>
    <name evidence="1" type="ORF">Acor_45020</name>
</gene>
<name>A0A5M3W136_9ACTN</name>